<evidence type="ECO:0000256" key="1">
    <source>
        <dbReference type="SAM" id="Coils"/>
    </source>
</evidence>
<dbReference type="AlphaFoldDB" id="A0AAW9NX95"/>
<protein>
    <submittedName>
        <fullName evidence="4">Serine/threonine protein phosphatase</fullName>
    </submittedName>
</protein>
<feature type="compositionally biased region" description="Acidic residues" evidence="2">
    <location>
        <begin position="523"/>
        <end position="533"/>
    </location>
</feature>
<evidence type="ECO:0000256" key="2">
    <source>
        <dbReference type="SAM" id="MobiDB-lite"/>
    </source>
</evidence>
<accession>A0AAW9NX95</accession>
<dbReference type="RefSeq" id="WP_326124548.1">
    <property type="nucleotide sequence ID" value="NZ_JARSFG010000020.1"/>
</dbReference>
<sequence length="540" mass="61101">MRKENSDFQTSFLSEAGSFLQNRDYFAYTALDDFSCWVAVKGLDSDQEVDSAKIAVQAVLESFIAKPSIAKRSLANYMKQAHKVLQQQSLRVRLKASIVVVVSDYRRIRCAIAGNARLYHFRNGVSLFKSPDQSLAQEIFDSQQRVVDTRQHEERDNLLTYLGQPSNFTPYISPKMKLHEGDVLLLSTAGFWKHVEDVEMLDALELGKEPAQYVDILEEVLLSRQRKVVENYTIAAIFINKVYQESNKKKMKYIKWLVASLVTLLLVGGGAAFYQAKQVKKMAELTVDMKEHEKSGNLYFEDGNYSEAVMEYSQGRNVAKKLKDPIHRNLLASKLRITQLIIQGDEAAEAGEFAKAMEHYEKASKEGRPLQSFGKEEIEQRIANMDLIVDIVEEVKKGDTLFNTEDYNAALGSYQKARTKALAISFTGEPQIKAKMEEAEGKIAELTKAQQELRAEGLEKNGDKFYAQQQYSKAIEAYTVAQEIYQETGLIAKVLGLERKIMNSNDKLNPVIPVANTEMPSTEIDDTEQSLEDEMLKEGK</sequence>
<dbReference type="EMBL" id="JARSFG010000020">
    <property type="protein sequence ID" value="MEC1180046.1"/>
    <property type="molecule type" value="Genomic_DNA"/>
</dbReference>
<dbReference type="SUPFAM" id="SSF48452">
    <property type="entry name" value="TPR-like"/>
    <property type="match status" value="1"/>
</dbReference>
<evidence type="ECO:0000313" key="5">
    <source>
        <dbReference type="Proteomes" id="UP001344888"/>
    </source>
</evidence>
<dbReference type="Gene3D" id="3.60.40.10">
    <property type="entry name" value="PPM-type phosphatase domain"/>
    <property type="match status" value="1"/>
</dbReference>
<keyword evidence="3" id="KW-1133">Transmembrane helix</keyword>
<name>A0AAW9NX95_9BACL</name>
<gene>
    <name evidence="4" type="ORF">P9B03_16210</name>
</gene>
<evidence type="ECO:0000256" key="3">
    <source>
        <dbReference type="SAM" id="Phobius"/>
    </source>
</evidence>
<dbReference type="Gene3D" id="1.25.40.10">
    <property type="entry name" value="Tetratricopeptide repeat domain"/>
    <property type="match status" value="1"/>
</dbReference>
<feature type="coiled-coil region" evidence="1">
    <location>
        <begin position="429"/>
        <end position="456"/>
    </location>
</feature>
<keyword evidence="3" id="KW-0472">Membrane</keyword>
<reference evidence="4 5" key="1">
    <citation type="submission" date="2023-03" db="EMBL/GenBank/DDBJ databases">
        <title>Bacillus Genome Sequencing.</title>
        <authorList>
            <person name="Dunlap C."/>
        </authorList>
    </citation>
    <scope>NUCLEOTIDE SEQUENCE [LARGE SCALE GENOMIC DNA]</scope>
    <source>
        <strain evidence="4 5">B-59205</strain>
    </source>
</reference>
<dbReference type="InterPro" id="IPR036457">
    <property type="entry name" value="PPM-type-like_dom_sf"/>
</dbReference>
<dbReference type="Proteomes" id="UP001344888">
    <property type="component" value="Unassembled WGS sequence"/>
</dbReference>
<proteinExistence type="predicted"/>
<organism evidence="4 5">
    <name type="scientific">Metasolibacillus meyeri</name>
    <dbReference type="NCBI Taxonomy" id="1071052"/>
    <lineage>
        <taxon>Bacteria</taxon>
        <taxon>Bacillati</taxon>
        <taxon>Bacillota</taxon>
        <taxon>Bacilli</taxon>
        <taxon>Bacillales</taxon>
        <taxon>Caryophanaceae</taxon>
        <taxon>Metasolibacillus</taxon>
    </lineage>
</organism>
<keyword evidence="5" id="KW-1185">Reference proteome</keyword>
<feature type="region of interest" description="Disordered" evidence="2">
    <location>
        <begin position="520"/>
        <end position="540"/>
    </location>
</feature>
<evidence type="ECO:0000313" key="4">
    <source>
        <dbReference type="EMBL" id="MEC1180046.1"/>
    </source>
</evidence>
<dbReference type="InterPro" id="IPR011990">
    <property type="entry name" value="TPR-like_helical_dom_sf"/>
</dbReference>
<comment type="caution">
    <text evidence="4">The sequence shown here is derived from an EMBL/GenBank/DDBJ whole genome shotgun (WGS) entry which is preliminary data.</text>
</comment>
<dbReference type="SUPFAM" id="SSF81606">
    <property type="entry name" value="PP2C-like"/>
    <property type="match status" value="1"/>
</dbReference>
<feature type="transmembrane region" description="Helical" evidence="3">
    <location>
        <begin position="253"/>
        <end position="274"/>
    </location>
</feature>
<keyword evidence="3" id="KW-0812">Transmembrane</keyword>
<keyword evidence="1" id="KW-0175">Coiled coil</keyword>